<protein>
    <submittedName>
        <fullName evidence="6">Integrase family protein</fullName>
    </submittedName>
</protein>
<proteinExistence type="predicted"/>
<evidence type="ECO:0000259" key="5">
    <source>
        <dbReference type="PROSITE" id="PS51900"/>
    </source>
</evidence>
<accession>D5BYE6</accession>
<dbReference type="InterPro" id="IPR011010">
    <property type="entry name" value="DNA_brk_join_enz"/>
</dbReference>
<evidence type="ECO:0000256" key="1">
    <source>
        <dbReference type="ARBA" id="ARBA00022908"/>
    </source>
</evidence>
<dbReference type="Proteomes" id="UP000001844">
    <property type="component" value="Chromosome"/>
</dbReference>
<dbReference type="Gene3D" id="3.30.160.60">
    <property type="entry name" value="Classic Zinc Finger"/>
    <property type="match status" value="1"/>
</dbReference>
<dbReference type="InterPro" id="IPR044068">
    <property type="entry name" value="CB"/>
</dbReference>
<dbReference type="Gene3D" id="1.10.443.10">
    <property type="entry name" value="Intergrase catalytic core"/>
    <property type="match status" value="1"/>
</dbReference>
<evidence type="ECO:0000313" key="6">
    <source>
        <dbReference type="EMBL" id="ADE14129.1"/>
    </source>
</evidence>
<dbReference type="eggNOG" id="COG4974">
    <property type="taxonomic scope" value="Bacteria"/>
</dbReference>
<gene>
    <name evidence="6" type="ordered locus">Nhal_0956</name>
</gene>
<dbReference type="Gene3D" id="1.10.150.130">
    <property type="match status" value="1"/>
</dbReference>
<reference evidence="7" key="1">
    <citation type="submission" date="2010-04" db="EMBL/GenBank/DDBJ databases">
        <title>Complete genome sequence of Nitrosococcus halophilus Nc4, a salt-adapted, aerobic obligate ammonia-oxidizing sulfur purple bacterium.</title>
        <authorList>
            <consortium name="US DOE Joint Genome Institute"/>
            <person name="Campbell M.A."/>
            <person name="Malfatti S.A."/>
            <person name="Chain P.S.G."/>
            <person name="Heidelberg J.F."/>
            <person name="Ward B.B."/>
            <person name="Klotz M.G."/>
        </authorList>
    </citation>
    <scope>NUCLEOTIDE SEQUENCE [LARGE SCALE GENOMIC DNA]</scope>
    <source>
        <strain evidence="7">Nc4</strain>
    </source>
</reference>
<name>D5BYE6_NITHN</name>
<dbReference type="OrthoDB" id="6173494at2"/>
<dbReference type="EMBL" id="CP001798">
    <property type="protein sequence ID" value="ADE14129.1"/>
    <property type="molecule type" value="Genomic_DNA"/>
</dbReference>
<keyword evidence="1" id="KW-0229">DNA integration</keyword>
<dbReference type="InterPro" id="IPR010998">
    <property type="entry name" value="Integrase_recombinase_N"/>
</dbReference>
<dbReference type="SUPFAM" id="SSF56349">
    <property type="entry name" value="DNA breaking-rejoining enzymes"/>
    <property type="match status" value="1"/>
</dbReference>
<feature type="domain" description="Core-binding (CB)" evidence="5">
    <location>
        <begin position="56"/>
        <end position="132"/>
    </location>
</feature>
<dbReference type="STRING" id="472759.Nhal_0956"/>
<keyword evidence="7" id="KW-1185">Reference proteome</keyword>
<evidence type="ECO:0000256" key="2">
    <source>
        <dbReference type="ARBA" id="ARBA00023125"/>
    </source>
</evidence>
<keyword evidence="2 4" id="KW-0238">DNA-binding</keyword>
<dbReference type="AlphaFoldDB" id="D5BYE6"/>
<evidence type="ECO:0000313" key="7">
    <source>
        <dbReference type="Proteomes" id="UP000001844"/>
    </source>
</evidence>
<sequence>MGRKRKGRKDLPQRVYHNHNTYFFVDRQGKWHNLGRDYHQAMVRYAEINTQPRPMMTLGQVMDRYQKEVIPKKAPRTQKDNLKQLVPLRAVFGHMPPNDLTPPEIYAYMDRRPPVSANREKALLSHIFSYAIRWGAAKDNPCRHVKRNTETPSGRYVDPEQYRLVYDVMPEVVQCAMDIALLTGLRQGDVLKLKRTDCKEEGLLVGTSKTGRTLMFSWTEDLREAINRAQNLPSTIATLWILHTKHGQPYTGDGFRTLWQKAMRKAIQEGRLDPSMRFAFKDLRTTAGSDASDDNLLGHEDRRTLYRHYKRKPLKVTPLR</sequence>
<evidence type="ECO:0000256" key="3">
    <source>
        <dbReference type="ARBA" id="ARBA00023172"/>
    </source>
</evidence>
<keyword evidence="3" id="KW-0233">DNA recombination</keyword>
<dbReference type="RefSeq" id="WP_013032021.1">
    <property type="nucleotide sequence ID" value="NC_013960.1"/>
</dbReference>
<evidence type="ECO:0000256" key="4">
    <source>
        <dbReference type="PROSITE-ProRule" id="PRU01248"/>
    </source>
</evidence>
<dbReference type="KEGG" id="nhl:Nhal_0956"/>
<dbReference type="PROSITE" id="PS51900">
    <property type="entry name" value="CB"/>
    <property type="match status" value="1"/>
</dbReference>
<dbReference type="GO" id="GO:0006310">
    <property type="term" value="P:DNA recombination"/>
    <property type="evidence" value="ECO:0007669"/>
    <property type="project" value="UniProtKB-KW"/>
</dbReference>
<dbReference type="InterPro" id="IPR013762">
    <property type="entry name" value="Integrase-like_cat_sf"/>
</dbReference>
<dbReference type="GO" id="GO:0003677">
    <property type="term" value="F:DNA binding"/>
    <property type="evidence" value="ECO:0007669"/>
    <property type="project" value="UniProtKB-UniRule"/>
</dbReference>
<dbReference type="HOGENOM" id="CLU_052612_1_0_6"/>
<dbReference type="GO" id="GO:0015074">
    <property type="term" value="P:DNA integration"/>
    <property type="evidence" value="ECO:0007669"/>
    <property type="project" value="UniProtKB-KW"/>
</dbReference>
<organism evidence="6 7">
    <name type="scientific">Nitrosococcus halophilus (strain Nc4)</name>
    <dbReference type="NCBI Taxonomy" id="472759"/>
    <lineage>
        <taxon>Bacteria</taxon>
        <taxon>Pseudomonadati</taxon>
        <taxon>Pseudomonadota</taxon>
        <taxon>Gammaproteobacteria</taxon>
        <taxon>Chromatiales</taxon>
        <taxon>Chromatiaceae</taxon>
        <taxon>Nitrosococcus</taxon>
    </lineage>
</organism>